<organism evidence="2 3">
    <name type="scientific">Halomonas chromatireducens</name>
    <dbReference type="NCBI Taxonomy" id="507626"/>
    <lineage>
        <taxon>Bacteria</taxon>
        <taxon>Pseudomonadati</taxon>
        <taxon>Pseudomonadota</taxon>
        <taxon>Gammaproteobacteria</taxon>
        <taxon>Oceanospirillales</taxon>
        <taxon>Halomonadaceae</taxon>
        <taxon>Halomonas</taxon>
    </lineage>
</organism>
<evidence type="ECO:0000313" key="3">
    <source>
        <dbReference type="Proteomes" id="UP000063387"/>
    </source>
</evidence>
<feature type="compositionally biased region" description="Polar residues" evidence="1">
    <location>
        <begin position="1"/>
        <end position="10"/>
    </location>
</feature>
<reference evidence="2 3" key="1">
    <citation type="journal article" date="2016" name="Genome Announc.">
        <title>Draft Genome Sequence of 'Halomonas chromatireducens' Strain AGD 8-3, a Haloalkaliphilic Chromate- and Selenite-Reducing Gammaproteobacterium.</title>
        <authorList>
            <person name="Sharko F.S."/>
            <person name="Shapovalova A.A."/>
            <person name="Tsygankova S.V."/>
            <person name="Komova A.V."/>
            <person name="Boulygina E.S."/>
            <person name="Teslyuk A.B."/>
            <person name="Gotovtsev P.M."/>
            <person name="Namsaraev Z.B."/>
            <person name="Khijniak T.V."/>
            <person name="Nedoluzhko A.V."/>
            <person name="Vasilov R.G."/>
        </authorList>
    </citation>
    <scope>NUCLEOTIDE SEQUENCE [LARGE SCALE GENOMIC DNA]</scope>
    <source>
        <strain evidence="2 3">AGD 8-3</strain>
    </source>
</reference>
<feature type="region of interest" description="Disordered" evidence="1">
    <location>
        <begin position="1"/>
        <end position="20"/>
    </location>
</feature>
<name>A0A120JVX9_9GAMM</name>
<gene>
    <name evidence="2" type="ORF">LOKO_01510</name>
</gene>
<dbReference type="Proteomes" id="UP000063387">
    <property type="component" value="Chromosome"/>
</dbReference>
<dbReference type="EMBL" id="CP014226">
    <property type="protein sequence ID" value="AMD00578.1"/>
    <property type="molecule type" value="Genomic_DNA"/>
</dbReference>
<evidence type="ECO:0000256" key="1">
    <source>
        <dbReference type="SAM" id="MobiDB-lite"/>
    </source>
</evidence>
<protein>
    <submittedName>
        <fullName evidence="2">Uncharacterized protein</fullName>
    </submittedName>
</protein>
<reference evidence="2 3" key="2">
    <citation type="submission" date="2016-02" db="EMBL/GenBank/DDBJ databases">
        <authorList>
            <person name="Wen L."/>
            <person name="He K."/>
            <person name="Yang H."/>
        </authorList>
    </citation>
    <scope>NUCLEOTIDE SEQUENCE [LARGE SCALE GENOMIC DNA]</scope>
    <source>
        <strain evidence="2 3">AGD 8-3</strain>
    </source>
</reference>
<evidence type="ECO:0000313" key="2">
    <source>
        <dbReference type="EMBL" id="AMD00578.1"/>
    </source>
</evidence>
<sequence length="43" mass="4899">MGTLRKSQGSRVAVHREGRHSAAKARVFIDLLAERLRREAVLR</sequence>
<dbReference type="PATRIC" id="fig|507626.3.peg.1496"/>
<accession>A0A120JVX9</accession>
<dbReference type="RefSeq" id="WP_256379997.1">
    <property type="nucleotide sequence ID" value="NZ_CP014226.1"/>
</dbReference>
<keyword evidence="3" id="KW-1185">Reference proteome</keyword>
<proteinExistence type="predicted"/>
<dbReference type="AlphaFoldDB" id="A0A120JVX9"/>
<dbReference type="KEGG" id="hco:LOKO_01510"/>